<protein>
    <submittedName>
        <fullName evidence="1">Uncharacterized protein</fullName>
    </submittedName>
</protein>
<accession>A0A8H7QE44</accession>
<evidence type="ECO:0000313" key="2">
    <source>
        <dbReference type="Proteomes" id="UP000650833"/>
    </source>
</evidence>
<keyword evidence="2" id="KW-1185">Reference proteome</keyword>
<reference evidence="1" key="1">
    <citation type="submission" date="2020-12" db="EMBL/GenBank/DDBJ databases">
        <title>Metabolic potential, ecology and presence of endohyphal bacteria is reflected in genomic diversity of Mucoromycotina.</title>
        <authorList>
            <person name="Muszewska A."/>
            <person name="Okrasinska A."/>
            <person name="Steczkiewicz K."/>
            <person name="Drgas O."/>
            <person name="Orlowska M."/>
            <person name="Perlinska-Lenart U."/>
            <person name="Aleksandrzak-Piekarczyk T."/>
            <person name="Szatraj K."/>
            <person name="Zielenkiewicz U."/>
            <person name="Pilsyk S."/>
            <person name="Malc E."/>
            <person name="Mieczkowski P."/>
            <person name="Kruszewska J.S."/>
            <person name="Biernat P."/>
            <person name="Pawlowska J."/>
        </authorList>
    </citation>
    <scope>NUCLEOTIDE SEQUENCE</scope>
    <source>
        <strain evidence="1">CBS 226.32</strain>
    </source>
</reference>
<proteinExistence type="predicted"/>
<dbReference type="EMBL" id="JAEPRC010001209">
    <property type="protein sequence ID" value="KAG2189751.1"/>
    <property type="molecule type" value="Genomic_DNA"/>
</dbReference>
<evidence type="ECO:0000313" key="1">
    <source>
        <dbReference type="EMBL" id="KAG2189751.1"/>
    </source>
</evidence>
<name>A0A8H7QE44_9FUNG</name>
<dbReference type="AlphaFoldDB" id="A0A8H7QE44"/>
<dbReference type="Proteomes" id="UP000650833">
    <property type="component" value="Unassembled WGS sequence"/>
</dbReference>
<sequence>MRWEDHKISAKKFHSEELSIGQIKQEVQFNGPFRLHEMISQYLDSITTEQTTVLVLPEFILKKSNQALALKRGHKNPLVILWIASNNNSENNESCNSFMTRNNKRYQSCKVQMMFNLANINLALVKVISQIYKDDTLTQLYYYEEENITFEWKIVNLEQVYQYAVAVESMLFKSRIYINW</sequence>
<organism evidence="1 2">
    <name type="scientific">Mucor plumbeus</name>
    <dbReference type="NCBI Taxonomy" id="97098"/>
    <lineage>
        <taxon>Eukaryota</taxon>
        <taxon>Fungi</taxon>
        <taxon>Fungi incertae sedis</taxon>
        <taxon>Mucoromycota</taxon>
        <taxon>Mucoromycotina</taxon>
        <taxon>Mucoromycetes</taxon>
        <taxon>Mucorales</taxon>
        <taxon>Mucorineae</taxon>
        <taxon>Mucoraceae</taxon>
        <taxon>Mucor</taxon>
    </lineage>
</organism>
<gene>
    <name evidence="1" type="ORF">INT46_010843</name>
</gene>
<comment type="caution">
    <text evidence="1">The sequence shown here is derived from an EMBL/GenBank/DDBJ whole genome shotgun (WGS) entry which is preliminary data.</text>
</comment>